<dbReference type="RefSeq" id="WP_109307355.1">
    <property type="nucleotide sequence ID" value="NZ_BJUF01000055.1"/>
</dbReference>
<accession>A0A2U3AGW7</accession>
<gene>
    <name evidence="1" type="ORF">DEX24_15780</name>
</gene>
<reference evidence="1 2" key="1">
    <citation type="submission" date="2018-05" db="EMBL/GenBank/DDBJ databases">
        <title>Kurthia sibirica genome sequence.</title>
        <authorList>
            <person name="Maclea K.S."/>
            <person name="Goen A.E."/>
        </authorList>
    </citation>
    <scope>NUCLEOTIDE SEQUENCE [LARGE SCALE GENOMIC DNA]</scope>
    <source>
        <strain evidence="1 2">ATCC 49154</strain>
    </source>
</reference>
<sequence>MMTKTLTVEQQTTLLETLQTRFENHMERHEGIEWADVQSKLEAQPEKISSLYEMEETQGEPDVIKKDADSDLYVFYDCSKESPKGRRSLCYDRKALESRKSHPPKNCAIDVANDMGIALLTEAQYRELQETGDYDLKTSSWIETPEKIRSLGGAIFCDYRFDTLFVYHNGAESYYAARGFRGCLTV</sequence>
<evidence type="ECO:0000313" key="1">
    <source>
        <dbReference type="EMBL" id="PWI23701.1"/>
    </source>
</evidence>
<dbReference type="Pfam" id="PF14066">
    <property type="entry name" value="DUF4256"/>
    <property type="match status" value="1"/>
</dbReference>
<dbReference type="OrthoDB" id="8442276at2"/>
<comment type="caution">
    <text evidence="1">The sequence shown here is derived from an EMBL/GenBank/DDBJ whole genome shotgun (WGS) entry which is preliminary data.</text>
</comment>
<dbReference type="InterPro" id="IPR025352">
    <property type="entry name" value="DUF4256"/>
</dbReference>
<dbReference type="AlphaFoldDB" id="A0A2U3AGW7"/>
<dbReference type="Proteomes" id="UP000245938">
    <property type="component" value="Unassembled WGS sequence"/>
</dbReference>
<dbReference type="EMBL" id="QFVR01000032">
    <property type="protein sequence ID" value="PWI23701.1"/>
    <property type="molecule type" value="Genomic_DNA"/>
</dbReference>
<evidence type="ECO:0000313" key="2">
    <source>
        <dbReference type="Proteomes" id="UP000245938"/>
    </source>
</evidence>
<protein>
    <submittedName>
        <fullName evidence="1">DUF4256 domain-containing protein</fullName>
    </submittedName>
</protein>
<organism evidence="1 2">
    <name type="scientific">Kurthia sibirica</name>
    <dbReference type="NCBI Taxonomy" id="202750"/>
    <lineage>
        <taxon>Bacteria</taxon>
        <taxon>Bacillati</taxon>
        <taxon>Bacillota</taxon>
        <taxon>Bacilli</taxon>
        <taxon>Bacillales</taxon>
        <taxon>Caryophanaceae</taxon>
        <taxon>Kurthia</taxon>
    </lineage>
</organism>
<proteinExistence type="predicted"/>
<keyword evidence="2" id="KW-1185">Reference proteome</keyword>
<name>A0A2U3AGW7_9BACL</name>